<dbReference type="Pfam" id="PF00069">
    <property type="entry name" value="Pkinase"/>
    <property type="match status" value="1"/>
</dbReference>
<keyword evidence="3" id="KW-0418">Kinase</keyword>
<dbReference type="SMART" id="SM00220">
    <property type="entry name" value="S_TKc"/>
    <property type="match status" value="1"/>
</dbReference>
<evidence type="ECO:0000256" key="1">
    <source>
        <dbReference type="ARBA" id="ARBA00022679"/>
    </source>
</evidence>
<keyword evidence="1" id="KW-0808">Transferase</keyword>
<dbReference type="InterPro" id="IPR008271">
    <property type="entry name" value="Ser/Thr_kinase_AS"/>
</dbReference>
<dbReference type="PROSITE" id="PS50011">
    <property type="entry name" value="PROTEIN_KINASE_DOM"/>
    <property type="match status" value="1"/>
</dbReference>
<keyword evidence="4 5" id="KW-0067">ATP-binding</keyword>
<dbReference type="Proteomes" id="UP000243342">
    <property type="component" value="Unassembled WGS sequence"/>
</dbReference>
<comment type="caution">
    <text evidence="7">The sequence shown here is derived from an EMBL/GenBank/DDBJ whole genome shotgun (WGS) entry which is preliminary data.</text>
</comment>
<proteinExistence type="predicted"/>
<dbReference type="GO" id="GO:0005524">
    <property type="term" value="F:ATP binding"/>
    <property type="evidence" value="ECO:0007669"/>
    <property type="project" value="UniProtKB-UniRule"/>
</dbReference>
<dbReference type="CDD" id="cd14014">
    <property type="entry name" value="STKc_PknB_like"/>
    <property type="match status" value="1"/>
</dbReference>
<dbReference type="PANTHER" id="PTHR43289">
    <property type="entry name" value="MITOGEN-ACTIVATED PROTEIN KINASE KINASE KINASE 20-RELATED"/>
    <property type="match status" value="1"/>
</dbReference>
<feature type="domain" description="Protein kinase" evidence="6">
    <location>
        <begin position="22"/>
        <end position="276"/>
    </location>
</feature>
<dbReference type="InterPro" id="IPR011009">
    <property type="entry name" value="Kinase-like_dom_sf"/>
</dbReference>
<evidence type="ECO:0000256" key="3">
    <source>
        <dbReference type="ARBA" id="ARBA00022777"/>
    </source>
</evidence>
<dbReference type="GO" id="GO:0004674">
    <property type="term" value="F:protein serine/threonine kinase activity"/>
    <property type="evidence" value="ECO:0007669"/>
    <property type="project" value="TreeGrafter"/>
</dbReference>
<dbReference type="PROSITE" id="PS00107">
    <property type="entry name" value="PROTEIN_KINASE_ATP"/>
    <property type="match status" value="1"/>
</dbReference>
<dbReference type="Gene3D" id="1.10.510.10">
    <property type="entry name" value="Transferase(Phosphotransferase) domain 1"/>
    <property type="match status" value="1"/>
</dbReference>
<evidence type="ECO:0000313" key="8">
    <source>
        <dbReference type="Proteomes" id="UP000243342"/>
    </source>
</evidence>
<dbReference type="AlphaFoldDB" id="A0A1J7BH67"/>
<dbReference type="EMBL" id="MLCF01000034">
    <property type="protein sequence ID" value="OIV38031.1"/>
    <property type="molecule type" value="Genomic_DNA"/>
</dbReference>
<protein>
    <recommendedName>
        <fullName evidence="6">Protein kinase domain-containing protein</fullName>
    </recommendedName>
</protein>
<evidence type="ECO:0000256" key="5">
    <source>
        <dbReference type="PROSITE-ProRule" id="PRU10141"/>
    </source>
</evidence>
<evidence type="ECO:0000256" key="4">
    <source>
        <dbReference type="ARBA" id="ARBA00022840"/>
    </source>
</evidence>
<dbReference type="PROSITE" id="PS00108">
    <property type="entry name" value="PROTEIN_KINASE_ST"/>
    <property type="match status" value="1"/>
</dbReference>
<dbReference type="RefSeq" id="WP_071655998.1">
    <property type="nucleotide sequence ID" value="NZ_MLCF01000034.1"/>
</dbReference>
<gene>
    <name evidence="7" type="ORF">BIV57_07910</name>
</gene>
<evidence type="ECO:0000256" key="2">
    <source>
        <dbReference type="ARBA" id="ARBA00022741"/>
    </source>
</evidence>
<feature type="binding site" evidence="5">
    <location>
        <position position="50"/>
    </location>
    <ligand>
        <name>ATP</name>
        <dbReference type="ChEBI" id="CHEBI:30616"/>
    </ligand>
</feature>
<dbReference type="Gene3D" id="3.30.200.20">
    <property type="entry name" value="Phosphorylase Kinase, domain 1"/>
    <property type="match status" value="1"/>
</dbReference>
<dbReference type="PANTHER" id="PTHR43289:SF34">
    <property type="entry name" value="SERINE_THREONINE-PROTEIN KINASE YBDM-RELATED"/>
    <property type="match status" value="1"/>
</dbReference>
<keyword evidence="8" id="KW-1185">Reference proteome</keyword>
<dbReference type="SUPFAM" id="SSF56112">
    <property type="entry name" value="Protein kinase-like (PK-like)"/>
    <property type="match status" value="1"/>
</dbReference>
<reference evidence="7 8" key="1">
    <citation type="submission" date="2016-10" db="EMBL/GenBank/DDBJ databases">
        <title>Genome sequence of Streptomyces gilvigriseus MUSC 26.</title>
        <authorList>
            <person name="Lee L.-H."/>
            <person name="Ser H.-L."/>
        </authorList>
    </citation>
    <scope>NUCLEOTIDE SEQUENCE [LARGE SCALE GENOMIC DNA]</scope>
    <source>
        <strain evidence="7 8">MUSC 26</strain>
    </source>
</reference>
<sequence length="340" mass="35465">MDGELGVMEPLADCDPAHIGPYCMLARLGVGGMGRVYLARSPGGRTVAVKVVLPEYASDTVFRDRFRREVAAARTVEGKHTAPVVDADLECASPWLATDYVPGPDLDAAVAAHGPLPEDSLRALGAGLAEALGDIHRAGLVHRDLKPPNVLLDVHGPCVIDFGIARAADGSSLTRAGTVIGSPGFMSPEQACGDEVTPASDVFSLGAVLVFAATGRSPFGDGSTAGMLYQVVHDDPDLTGVPTSLLKVVRACLAKDPAHRPTPSQLVGPDGAAALLTAPAGWLPAGLTAGIALHAETVMRMDTPAHGYPAAPAHPEPARHTHGWLGRHFHLRHRPRDAQR</sequence>
<evidence type="ECO:0000259" key="6">
    <source>
        <dbReference type="PROSITE" id="PS50011"/>
    </source>
</evidence>
<keyword evidence="2 5" id="KW-0547">Nucleotide-binding</keyword>
<name>A0A1J7BH67_9ACTN</name>
<evidence type="ECO:0000313" key="7">
    <source>
        <dbReference type="EMBL" id="OIV38031.1"/>
    </source>
</evidence>
<organism evidence="7 8">
    <name type="scientific">Mangrovactinospora gilvigrisea</name>
    <dbReference type="NCBI Taxonomy" id="1428644"/>
    <lineage>
        <taxon>Bacteria</taxon>
        <taxon>Bacillati</taxon>
        <taxon>Actinomycetota</taxon>
        <taxon>Actinomycetes</taxon>
        <taxon>Kitasatosporales</taxon>
        <taxon>Streptomycetaceae</taxon>
        <taxon>Mangrovactinospora</taxon>
    </lineage>
</organism>
<dbReference type="STRING" id="1428644.BIV57_07910"/>
<accession>A0A1J7BH67</accession>
<dbReference type="InterPro" id="IPR017441">
    <property type="entry name" value="Protein_kinase_ATP_BS"/>
</dbReference>
<dbReference type="InterPro" id="IPR000719">
    <property type="entry name" value="Prot_kinase_dom"/>
</dbReference>